<feature type="region of interest" description="Disordered" evidence="1">
    <location>
        <begin position="111"/>
        <end position="132"/>
    </location>
</feature>
<organism evidence="3 4">
    <name type="scientific">Cytospora schulzeri</name>
    <dbReference type="NCBI Taxonomy" id="448051"/>
    <lineage>
        <taxon>Eukaryota</taxon>
        <taxon>Fungi</taxon>
        <taxon>Dikarya</taxon>
        <taxon>Ascomycota</taxon>
        <taxon>Pezizomycotina</taxon>
        <taxon>Sordariomycetes</taxon>
        <taxon>Sordariomycetidae</taxon>
        <taxon>Diaporthales</taxon>
        <taxon>Cytosporaceae</taxon>
        <taxon>Cytospora</taxon>
    </lineage>
</organism>
<gene>
    <name evidence="3" type="ORF">VMCG_00269</name>
</gene>
<feature type="region of interest" description="Disordered" evidence="1">
    <location>
        <begin position="159"/>
        <end position="181"/>
    </location>
</feature>
<accession>A0A423X8R0</accession>
<reference evidence="3 4" key="1">
    <citation type="submission" date="2015-09" db="EMBL/GenBank/DDBJ databases">
        <title>Host preference determinants of Valsa canker pathogens revealed by comparative genomics.</title>
        <authorList>
            <person name="Yin Z."/>
            <person name="Huang L."/>
        </authorList>
    </citation>
    <scope>NUCLEOTIDE SEQUENCE [LARGE SCALE GENOMIC DNA]</scope>
    <source>
        <strain evidence="3 4">03-1</strain>
    </source>
</reference>
<dbReference type="Pfam" id="PF24483">
    <property type="entry name" value="DUF7582"/>
    <property type="match status" value="1"/>
</dbReference>
<feature type="domain" description="DUF7582" evidence="2">
    <location>
        <begin position="200"/>
        <end position="351"/>
    </location>
</feature>
<feature type="compositionally biased region" description="Basic and acidic residues" evidence="1">
    <location>
        <begin position="450"/>
        <end position="463"/>
    </location>
</feature>
<name>A0A423X8R0_9PEZI</name>
<feature type="region of interest" description="Disordered" evidence="1">
    <location>
        <begin position="450"/>
        <end position="645"/>
    </location>
</feature>
<dbReference type="InterPro" id="IPR056004">
    <property type="entry name" value="DUF7582"/>
</dbReference>
<evidence type="ECO:0000259" key="2">
    <source>
        <dbReference type="Pfam" id="PF24483"/>
    </source>
</evidence>
<evidence type="ECO:0000256" key="1">
    <source>
        <dbReference type="SAM" id="MobiDB-lite"/>
    </source>
</evidence>
<comment type="caution">
    <text evidence="3">The sequence shown here is derived from an EMBL/GenBank/DDBJ whole genome shotgun (WGS) entry which is preliminary data.</text>
</comment>
<dbReference type="OrthoDB" id="5350192at2759"/>
<feature type="compositionally biased region" description="Polar residues" evidence="1">
    <location>
        <begin position="526"/>
        <end position="537"/>
    </location>
</feature>
<dbReference type="AlphaFoldDB" id="A0A423X8R0"/>
<sequence length="699" mass="74344">MALKALISSPLEAGTSILDAHRLPPHLTPALEYTSKRLAKKGLHITLVVARRDYQLPGCVSGNDVTPVSATVNPVTNLPTPPASPASPDIVSCGPGFTAFKSLVRSGTEPNLGGADKLNMKPPQRSMTASLPKKASLATLFDGSLGSPRLRWPLTPKTPTCIPLTPRTPATPATPASSVTTASSNTTYFSAGGGASSPPHSNIRLIYTAPLDPRADKFVTSTLARATRKFNLGASLTAWDATACGIQSDVLHRSILQNEILFCSEGLTLLSLDHLYTFKAALSHYSAGTSQLGSDFRLEDAVDELRRCILSSAGGRLKLPKSVLAGTFEWLGPVDEAALGDVKRMYCRAYGGLTEDTGVEDDLCKVADKRVGGEVIRPIALSPPPKSQMRTAKASASAVVPTPVLPLATTSQSRSPQNWAALEDYSPVTDEGTVSVVETPRVNDERMAHVEEEQKEASDVAEHVDDENTPTVPKAATPKAIPGAVEQQGPPTLANPPVILSGSPPMLPVKAPSPRASPKASLPTLKLQTSFNQTSFHQPKPLPRRKTTPMPNRVSPREQKKQTTPSPRGGKEEDIEIVLNFADDNDEDNDDGDVTDFEDGDLTARPPPSAVRAFWPGGSIDEILGDRQRGGGGGGGPGTSFLHHRRSSSLGLSPLQQHQHEGPTTPNGYEDISPITRGEWGFLMVSDPFKTKTAAVETF</sequence>
<feature type="compositionally biased region" description="Acidic residues" evidence="1">
    <location>
        <begin position="583"/>
        <end position="601"/>
    </location>
</feature>
<dbReference type="STRING" id="356882.A0A423X8R0"/>
<dbReference type="EMBL" id="LKEA01000001">
    <property type="protein sequence ID" value="ROW12352.1"/>
    <property type="molecule type" value="Genomic_DNA"/>
</dbReference>
<evidence type="ECO:0000313" key="3">
    <source>
        <dbReference type="EMBL" id="ROW12352.1"/>
    </source>
</evidence>
<feature type="compositionally biased region" description="Low complexity" evidence="1">
    <location>
        <begin position="165"/>
        <end position="181"/>
    </location>
</feature>
<evidence type="ECO:0000313" key="4">
    <source>
        <dbReference type="Proteomes" id="UP000283895"/>
    </source>
</evidence>
<proteinExistence type="predicted"/>
<protein>
    <recommendedName>
        <fullName evidence="2">DUF7582 domain-containing protein</fullName>
    </recommendedName>
</protein>
<keyword evidence="4" id="KW-1185">Reference proteome</keyword>
<dbReference type="Proteomes" id="UP000283895">
    <property type="component" value="Unassembled WGS sequence"/>
</dbReference>